<dbReference type="SUPFAM" id="SSF53448">
    <property type="entry name" value="Nucleotide-diphospho-sugar transferases"/>
    <property type="match status" value="1"/>
</dbReference>
<dbReference type="AlphaFoldDB" id="A0A382D584"/>
<evidence type="ECO:0008006" key="2">
    <source>
        <dbReference type="Google" id="ProtNLM"/>
    </source>
</evidence>
<evidence type="ECO:0000313" key="1">
    <source>
        <dbReference type="EMBL" id="SVB33194.1"/>
    </source>
</evidence>
<dbReference type="EMBL" id="UINC01037546">
    <property type="protein sequence ID" value="SVB33194.1"/>
    <property type="molecule type" value="Genomic_DNA"/>
</dbReference>
<sequence length="312" mass="36756">MNTIKSTFVTDITLTSPVLFLIFNRPETTQQVFSAIRKAKPPRLYVAADGPRSDYPNEDEKCEHSRKIATNVDWDCEVKTLFRDQNLGCRLAVSQAIYWFFEQEPEGIILEDDCLPSQSFFWFCQEMLEYFRNDKAVGVICGFYSNELEYKPSASFFFSRYLRVWGWAGWRRSNEGYDSNINLLIEKQNTWKKDIFSRTDIFLKRYWQDMFEEVGSGKIDTWDIQLQYLLWGKKQQVIVSSKNLVQNIGWAQGAHTLTKDHNHELATSEINFPLTTPDMTERDTRADQVIEKISYQITIFSFLKKLLRKMIR</sequence>
<organism evidence="1">
    <name type="scientific">marine metagenome</name>
    <dbReference type="NCBI Taxonomy" id="408172"/>
    <lineage>
        <taxon>unclassified sequences</taxon>
        <taxon>metagenomes</taxon>
        <taxon>ecological metagenomes</taxon>
    </lineage>
</organism>
<protein>
    <recommendedName>
        <fullName evidence="2">Nucleotide-diphospho-sugar transferase domain-containing protein</fullName>
    </recommendedName>
</protein>
<dbReference type="InterPro" id="IPR029044">
    <property type="entry name" value="Nucleotide-diphossugar_trans"/>
</dbReference>
<gene>
    <name evidence="1" type="ORF">METZ01_LOCUS186048</name>
</gene>
<reference evidence="1" key="1">
    <citation type="submission" date="2018-05" db="EMBL/GenBank/DDBJ databases">
        <authorList>
            <person name="Lanie J.A."/>
            <person name="Ng W.-L."/>
            <person name="Kazmierczak K.M."/>
            <person name="Andrzejewski T.M."/>
            <person name="Davidsen T.M."/>
            <person name="Wayne K.J."/>
            <person name="Tettelin H."/>
            <person name="Glass J.I."/>
            <person name="Rusch D."/>
            <person name="Podicherti R."/>
            <person name="Tsui H.-C.T."/>
            <person name="Winkler M.E."/>
        </authorList>
    </citation>
    <scope>NUCLEOTIDE SEQUENCE</scope>
</reference>
<proteinExistence type="predicted"/>
<accession>A0A382D584</accession>
<name>A0A382D584_9ZZZZ</name>
<dbReference type="Gene3D" id="3.90.550.10">
    <property type="entry name" value="Spore Coat Polysaccharide Biosynthesis Protein SpsA, Chain A"/>
    <property type="match status" value="1"/>
</dbReference>